<reference evidence="3" key="1">
    <citation type="submission" date="2017-02" db="UniProtKB">
        <authorList>
            <consortium name="WormBaseParasite"/>
        </authorList>
    </citation>
    <scope>IDENTIFICATION</scope>
</reference>
<sequence length="60" mass="6953">MQIDDHLLLSHLYRLLVISRLKMPVRSKYIWYHGQLVSITGTPSSSLYPFSKLMSYGVVL</sequence>
<keyword evidence="2" id="KW-1185">Reference proteome</keyword>
<dbReference type="Proteomes" id="UP000268014">
    <property type="component" value="Unassembled WGS sequence"/>
</dbReference>
<dbReference type="WBParaSite" id="HPLM_0001891601-mRNA-1">
    <property type="protein sequence ID" value="HPLM_0001891601-mRNA-1"/>
    <property type="gene ID" value="HPLM_0001891601"/>
</dbReference>
<evidence type="ECO:0000313" key="3">
    <source>
        <dbReference type="WBParaSite" id="HPLM_0001891601-mRNA-1"/>
    </source>
</evidence>
<evidence type="ECO:0000313" key="1">
    <source>
        <dbReference type="EMBL" id="VDO73907.1"/>
    </source>
</evidence>
<name>A0A0N4X3H4_HAEPC</name>
<organism evidence="3">
    <name type="scientific">Haemonchus placei</name>
    <name type="common">Barber's pole worm</name>
    <dbReference type="NCBI Taxonomy" id="6290"/>
    <lineage>
        <taxon>Eukaryota</taxon>
        <taxon>Metazoa</taxon>
        <taxon>Ecdysozoa</taxon>
        <taxon>Nematoda</taxon>
        <taxon>Chromadorea</taxon>
        <taxon>Rhabditida</taxon>
        <taxon>Rhabditina</taxon>
        <taxon>Rhabditomorpha</taxon>
        <taxon>Strongyloidea</taxon>
        <taxon>Trichostrongylidae</taxon>
        <taxon>Haemonchus</taxon>
    </lineage>
</organism>
<evidence type="ECO:0000313" key="2">
    <source>
        <dbReference type="Proteomes" id="UP000268014"/>
    </source>
</evidence>
<accession>A0A0N4X3H4</accession>
<dbReference type="EMBL" id="UZAF01020913">
    <property type="protein sequence ID" value="VDO73907.1"/>
    <property type="molecule type" value="Genomic_DNA"/>
</dbReference>
<protein>
    <submittedName>
        <fullName evidence="3">Ovule protein</fullName>
    </submittedName>
</protein>
<proteinExistence type="predicted"/>
<gene>
    <name evidence="1" type="ORF">HPLM_LOCUS18908</name>
</gene>
<reference evidence="1 2" key="2">
    <citation type="submission" date="2018-11" db="EMBL/GenBank/DDBJ databases">
        <authorList>
            <consortium name="Pathogen Informatics"/>
        </authorList>
    </citation>
    <scope>NUCLEOTIDE SEQUENCE [LARGE SCALE GENOMIC DNA]</scope>
    <source>
        <strain evidence="1 2">MHpl1</strain>
    </source>
</reference>
<dbReference type="AlphaFoldDB" id="A0A0N4X3H4"/>